<feature type="domain" description="Cytochrome c" evidence="6">
    <location>
        <begin position="75"/>
        <end position="157"/>
    </location>
</feature>
<dbReference type="InterPro" id="IPR036909">
    <property type="entry name" value="Cyt_c-like_dom_sf"/>
</dbReference>
<dbReference type="InterPro" id="IPR009056">
    <property type="entry name" value="Cyt_c-like_dom"/>
</dbReference>
<evidence type="ECO:0000256" key="5">
    <source>
        <dbReference type="SAM" id="SignalP"/>
    </source>
</evidence>
<comment type="caution">
    <text evidence="7">The sequence shown here is derived from an EMBL/GenBank/DDBJ whole genome shotgun (WGS) entry which is preliminary data.</text>
</comment>
<protein>
    <submittedName>
        <fullName evidence="7">Cytochrome c-550 PedF</fullName>
    </submittedName>
</protein>
<organism evidence="7 8">
    <name type="scientific">Paracoccus shanxieyensis</name>
    <dbReference type="NCBI Taxonomy" id="2675752"/>
    <lineage>
        <taxon>Bacteria</taxon>
        <taxon>Pseudomonadati</taxon>
        <taxon>Pseudomonadota</taxon>
        <taxon>Alphaproteobacteria</taxon>
        <taxon>Rhodobacterales</taxon>
        <taxon>Paracoccaceae</taxon>
        <taxon>Paracoccus</taxon>
    </lineage>
</organism>
<dbReference type="GO" id="GO:0046872">
    <property type="term" value="F:metal ion binding"/>
    <property type="evidence" value="ECO:0007669"/>
    <property type="project" value="UniProtKB-KW"/>
</dbReference>
<feature type="signal peptide" evidence="5">
    <location>
        <begin position="1"/>
        <end position="38"/>
    </location>
</feature>
<name>A0A6L6IYD4_9RHOB</name>
<evidence type="ECO:0000256" key="1">
    <source>
        <dbReference type="ARBA" id="ARBA00022617"/>
    </source>
</evidence>
<dbReference type="PROSITE" id="PS51007">
    <property type="entry name" value="CYTC"/>
    <property type="match status" value="1"/>
</dbReference>
<dbReference type="GO" id="GO:0020037">
    <property type="term" value="F:heme binding"/>
    <property type="evidence" value="ECO:0007669"/>
    <property type="project" value="InterPro"/>
</dbReference>
<keyword evidence="2 4" id="KW-0479">Metal-binding</keyword>
<evidence type="ECO:0000259" key="6">
    <source>
        <dbReference type="PROSITE" id="PS51007"/>
    </source>
</evidence>
<dbReference type="Proteomes" id="UP000478740">
    <property type="component" value="Unassembled WGS sequence"/>
</dbReference>
<feature type="chain" id="PRO_5026959320" evidence="5">
    <location>
        <begin position="39"/>
        <end position="242"/>
    </location>
</feature>
<gene>
    <name evidence="7" type="primary">pedF</name>
    <name evidence="7" type="ORF">GL284_08360</name>
</gene>
<dbReference type="GO" id="GO:0009055">
    <property type="term" value="F:electron transfer activity"/>
    <property type="evidence" value="ECO:0007669"/>
    <property type="project" value="InterPro"/>
</dbReference>
<dbReference type="NCBIfam" id="TIGR04494">
    <property type="entry name" value="c550_PedF"/>
    <property type="match status" value="1"/>
</dbReference>
<evidence type="ECO:0000313" key="7">
    <source>
        <dbReference type="EMBL" id="MTH64282.1"/>
    </source>
</evidence>
<dbReference type="EMBL" id="WMII01000006">
    <property type="protein sequence ID" value="MTH64282.1"/>
    <property type="molecule type" value="Genomic_DNA"/>
</dbReference>
<dbReference type="Gene3D" id="1.10.760.10">
    <property type="entry name" value="Cytochrome c-like domain"/>
    <property type="match status" value="1"/>
</dbReference>
<reference evidence="7 8" key="1">
    <citation type="submission" date="2019-11" db="EMBL/GenBank/DDBJ databases">
        <authorList>
            <person name="Dong K."/>
        </authorList>
    </citation>
    <scope>NUCLEOTIDE SEQUENCE [LARGE SCALE GENOMIC DNA]</scope>
    <source>
        <strain evidence="7 8">DK608</strain>
    </source>
</reference>
<keyword evidence="5" id="KW-0732">Signal</keyword>
<sequence length="242" mass="26031">MNPLTGASQPGNTKDRIMLRKPATLAAPMIFVAAMAFAHGDTAPRAVDTTGLPDLPEEMATENPWRGAEGDLLFKAVEIGGKGFNSNCARCHGLEAISGGLAPDLRYLEANEFGDEWYLDRVLHGYEQNGAVKMPPFQDILSQEAVWAIRTYIETRPDADEMAERNSDITALRDRVKALPATASAEEVEAVAADLDKTGDEFETLSGAPRSVSALQQAAHLLRTGASHAPMATELISGLLRN</sequence>
<keyword evidence="1 4" id="KW-0349">Heme</keyword>
<dbReference type="AlphaFoldDB" id="A0A6L6IYD4"/>
<evidence type="ECO:0000256" key="3">
    <source>
        <dbReference type="ARBA" id="ARBA00023004"/>
    </source>
</evidence>
<accession>A0A6L6IYD4</accession>
<dbReference type="Pfam" id="PF13442">
    <property type="entry name" value="Cytochrome_CBB3"/>
    <property type="match status" value="1"/>
</dbReference>
<proteinExistence type="predicted"/>
<dbReference type="InterPro" id="IPR030991">
    <property type="entry name" value="c550_proteobact"/>
</dbReference>
<evidence type="ECO:0000313" key="8">
    <source>
        <dbReference type="Proteomes" id="UP000478740"/>
    </source>
</evidence>
<evidence type="ECO:0000256" key="2">
    <source>
        <dbReference type="ARBA" id="ARBA00022723"/>
    </source>
</evidence>
<evidence type="ECO:0000256" key="4">
    <source>
        <dbReference type="PROSITE-ProRule" id="PRU00433"/>
    </source>
</evidence>
<dbReference type="SUPFAM" id="SSF46626">
    <property type="entry name" value="Cytochrome c"/>
    <property type="match status" value="1"/>
</dbReference>
<keyword evidence="8" id="KW-1185">Reference proteome</keyword>
<keyword evidence="3 4" id="KW-0408">Iron</keyword>